<dbReference type="Gene3D" id="1.10.10.10">
    <property type="entry name" value="Winged helix-like DNA-binding domain superfamily/Winged helix DNA-binding domain"/>
    <property type="match status" value="1"/>
</dbReference>
<dbReference type="GO" id="GO:0005524">
    <property type="term" value="F:ATP binding"/>
    <property type="evidence" value="ECO:0007669"/>
    <property type="project" value="UniProtKB-UniRule"/>
</dbReference>
<dbReference type="InterPro" id="IPR041027">
    <property type="entry name" value="FtsK_alpha"/>
</dbReference>
<feature type="transmembrane region" description="Helical" evidence="17">
    <location>
        <begin position="141"/>
        <end position="160"/>
    </location>
</feature>
<name>A0A2K9EDV9_9FIRM</name>
<dbReference type="InterPro" id="IPR025199">
    <property type="entry name" value="FtsK_4TM"/>
</dbReference>
<reference evidence="19 21" key="1">
    <citation type="submission" date="2017-12" db="EMBL/GenBank/DDBJ databases">
        <title>Complete genome sequence of Herbivorax saccincola GGR1, a novel Cellulosome-producing hydrolytic bacterium in a thermophilic biogas plant, established by Illumina and Nanopore MinION sequencing.</title>
        <authorList>
            <person name="Pechtl A."/>
            <person name="Ruckert C."/>
            <person name="Koeck D.E."/>
            <person name="Maus I."/>
            <person name="Winkler A."/>
            <person name="Kalinowski J."/>
            <person name="Puhler A."/>
            <person name="Schwarz W.W."/>
            <person name="Zverlov V.V."/>
            <person name="Schluter A."/>
            <person name="Liebl W."/>
        </authorList>
    </citation>
    <scope>NUCLEOTIDE SEQUENCE [LARGE SCALE GENOMIC DNA]</scope>
    <source>
        <strain evidence="19">GGR1</strain>
        <strain evidence="21">SR1</strain>
    </source>
</reference>
<dbReference type="SUPFAM" id="SSF46785">
    <property type="entry name" value="Winged helix' DNA-binding domain"/>
    <property type="match status" value="1"/>
</dbReference>
<evidence type="ECO:0000256" key="11">
    <source>
        <dbReference type="ARBA" id="ARBA00023136"/>
    </source>
</evidence>
<feature type="domain" description="FtsK" evidence="18">
    <location>
        <begin position="449"/>
        <end position="640"/>
    </location>
</feature>
<dbReference type="Gene3D" id="3.30.980.40">
    <property type="match status" value="1"/>
</dbReference>
<comment type="subunit">
    <text evidence="14">Homohexamer. Forms a ring that surrounds DNA.</text>
</comment>
<dbReference type="InterPro" id="IPR003593">
    <property type="entry name" value="AAA+_ATPase"/>
</dbReference>
<evidence type="ECO:0000256" key="2">
    <source>
        <dbReference type="ARBA" id="ARBA00006474"/>
    </source>
</evidence>
<keyword evidence="12" id="KW-0131">Cell cycle</keyword>
<evidence type="ECO:0000313" key="21">
    <source>
        <dbReference type="Proteomes" id="UP000233534"/>
    </source>
</evidence>
<evidence type="ECO:0000256" key="16">
    <source>
        <dbReference type="SAM" id="MobiDB-lite"/>
    </source>
</evidence>
<dbReference type="Gene3D" id="3.40.50.300">
    <property type="entry name" value="P-loop containing nucleotide triphosphate hydrolases"/>
    <property type="match status" value="1"/>
</dbReference>
<evidence type="ECO:0000313" key="20">
    <source>
        <dbReference type="EMBL" id="PQQ67322.1"/>
    </source>
</evidence>
<dbReference type="InterPro" id="IPR050206">
    <property type="entry name" value="FtsK/SpoIIIE/SftA"/>
</dbReference>
<keyword evidence="5 17" id="KW-0812">Transmembrane</keyword>
<evidence type="ECO:0000256" key="6">
    <source>
        <dbReference type="ARBA" id="ARBA00022741"/>
    </source>
</evidence>
<organism evidence="19 21">
    <name type="scientific">Acetivibrio saccincola</name>
    <dbReference type="NCBI Taxonomy" id="1677857"/>
    <lineage>
        <taxon>Bacteria</taxon>
        <taxon>Bacillati</taxon>
        <taxon>Bacillota</taxon>
        <taxon>Clostridia</taxon>
        <taxon>Eubacteriales</taxon>
        <taxon>Oscillospiraceae</taxon>
        <taxon>Acetivibrio</taxon>
    </lineage>
</organism>
<keyword evidence="8 15" id="KW-0067">ATP-binding</keyword>
<sequence>MKSKNVQKKKKQQKLKKQQKKRGIKKYNNEIAGILMLAAGLILFSSIFFENSMGPFGSYMKNITLGLMGAPGFLIPILAIVYSGLLIFKRNNPDMNLKFIYIFVLILILSALVQAGFYKEDDYVGKSAISCIKKFYLDGKALAGGGVSGGLISIPFLLMFKGLGTIIILTSAAIIDIILITNVSIAGAIIKVKDAVLGFFNKLENKFKLSDKEIKDELIEDYNEPDIVMNGEKLPKVIDFNVLKEKDGRGKQKKTLYTEEQVLEKVDVESEEVGFIVEDIKKSESSQETVEEMADSVSEEIQSKVKISIEYKYPDISLLNNSPGINSDAINYRKTALKGAKKLEETLKSFGVDARVINVSVGPAVTRYELQPSAGVKVSKIVGLSDDICLNLAASGVRIEAPIPGKAAIGIEVPNKEVIPVFLREVIESKEFKNFPSNLAFALGKDITGHNTVADIAKMPHLLIAGATGSGKSVCINSLIISLLYKSSPNEVKLLMIDPKVVELGIYNGIPHLLIPVVTDPKKAAGALNWAVQEMEERYKLFAKKGVRDIKGYNAAVNADEGEETLPQIVIIIDELADLMMVAPGDVEDAICRLAQMARAAGMHLVIATQRPSVNVITGVIKANIPSRIAFAVTSQVDSRTIIDMAGAEKLLGKGDMLFYPVGAPKPVRVKGAFVSDQEVERVVEYIKSQGDAEYDEDIIEEINTEREVMDGASDDADELLPQAIELVVEAGQASVSMIQRKFKVGYARAARIVDQMEERGIVGGFEGSKPRQVLITKQQLQELEMRDGK</sequence>
<evidence type="ECO:0000256" key="15">
    <source>
        <dbReference type="PROSITE-ProRule" id="PRU00289"/>
    </source>
</evidence>
<dbReference type="Pfam" id="PF09397">
    <property type="entry name" value="FtsK_gamma"/>
    <property type="match status" value="1"/>
</dbReference>
<evidence type="ECO:0000259" key="18">
    <source>
        <dbReference type="PROSITE" id="PS50901"/>
    </source>
</evidence>
<evidence type="ECO:0000313" key="22">
    <source>
        <dbReference type="Proteomes" id="UP000239720"/>
    </source>
</evidence>
<comment type="similarity">
    <text evidence="2">Belongs to the FtsK/SpoIIIE/SftA family.</text>
</comment>
<evidence type="ECO:0000256" key="5">
    <source>
        <dbReference type="ARBA" id="ARBA00022692"/>
    </source>
</evidence>
<evidence type="ECO:0000256" key="13">
    <source>
        <dbReference type="ARBA" id="ARBA00024986"/>
    </source>
</evidence>
<evidence type="ECO:0000256" key="10">
    <source>
        <dbReference type="ARBA" id="ARBA00023125"/>
    </source>
</evidence>
<dbReference type="EMBL" id="NEMB01000003">
    <property type="protein sequence ID" value="PQQ67322.1"/>
    <property type="molecule type" value="Genomic_DNA"/>
</dbReference>
<evidence type="ECO:0000256" key="9">
    <source>
        <dbReference type="ARBA" id="ARBA00022989"/>
    </source>
</evidence>
<evidence type="ECO:0000256" key="3">
    <source>
        <dbReference type="ARBA" id="ARBA00022475"/>
    </source>
</evidence>
<gene>
    <name evidence="19" type="primary">spoIIIE2</name>
    <name evidence="20" type="ORF">B9R14_11560</name>
    <name evidence="19" type="ORF">HVS_07400</name>
</gene>
<keyword evidence="9 17" id="KW-1133">Transmembrane helix</keyword>
<dbReference type="SMART" id="SM00382">
    <property type="entry name" value="AAA"/>
    <property type="match status" value="1"/>
</dbReference>
<dbReference type="KEGG" id="hsc:HVS_07400"/>
<proteinExistence type="inferred from homology"/>
<dbReference type="InterPro" id="IPR018541">
    <property type="entry name" value="Ftsk_gamma"/>
</dbReference>
<dbReference type="Proteomes" id="UP000233534">
    <property type="component" value="Chromosome"/>
</dbReference>
<evidence type="ECO:0000256" key="4">
    <source>
        <dbReference type="ARBA" id="ARBA00022618"/>
    </source>
</evidence>
<feature type="transmembrane region" description="Helical" evidence="17">
    <location>
        <begin position="69"/>
        <end position="88"/>
    </location>
</feature>
<keyword evidence="11 17" id="KW-0472">Membrane</keyword>
<dbReference type="GO" id="GO:0007059">
    <property type="term" value="P:chromosome segregation"/>
    <property type="evidence" value="ECO:0007669"/>
    <property type="project" value="UniProtKB-KW"/>
</dbReference>
<feature type="transmembrane region" description="Helical" evidence="17">
    <location>
        <begin position="31"/>
        <end position="49"/>
    </location>
</feature>
<evidence type="ECO:0000256" key="12">
    <source>
        <dbReference type="ARBA" id="ARBA00023306"/>
    </source>
</evidence>
<dbReference type="Pfam" id="PF13491">
    <property type="entry name" value="FtsK_4TM"/>
    <property type="match status" value="1"/>
</dbReference>
<dbReference type="GO" id="GO:0003677">
    <property type="term" value="F:DNA binding"/>
    <property type="evidence" value="ECO:0007669"/>
    <property type="project" value="UniProtKB-KW"/>
</dbReference>
<dbReference type="PROSITE" id="PS50901">
    <property type="entry name" value="FTSK"/>
    <property type="match status" value="1"/>
</dbReference>
<feature type="binding site" evidence="15">
    <location>
        <begin position="466"/>
        <end position="473"/>
    </location>
    <ligand>
        <name>ATP</name>
        <dbReference type="ChEBI" id="CHEBI:30616"/>
    </ligand>
</feature>
<keyword evidence="3" id="KW-1003">Cell membrane</keyword>
<dbReference type="InterPro" id="IPR002543">
    <property type="entry name" value="FtsK_dom"/>
</dbReference>
<dbReference type="PANTHER" id="PTHR22683:SF41">
    <property type="entry name" value="DNA TRANSLOCASE FTSK"/>
    <property type="match status" value="1"/>
</dbReference>
<evidence type="ECO:0000256" key="1">
    <source>
        <dbReference type="ARBA" id="ARBA00004651"/>
    </source>
</evidence>
<feature type="transmembrane region" description="Helical" evidence="17">
    <location>
        <begin position="167"/>
        <end position="190"/>
    </location>
</feature>
<evidence type="ECO:0000313" key="19">
    <source>
        <dbReference type="EMBL" id="AUG57395.1"/>
    </source>
</evidence>
<keyword evidence="10" id="KW-0238">DNA-binding</keyword>
<accession>A0A2K9EDV9</accession>
<dbReference type="Pfam" id="PF17854">
    <property type="entry name" value="FtsK_alpha"/>
    <property type="match status" value="1"/>
</dbReference>
<dbReference type="Proteomes" id="UP000239720">
    <property type="component" value="Unassembled WGS sequence"/>
</dbReference>
<evidence type="ECO:0000256" key="8">
    <source>
        <dbReference type="ARBA" id="ARBA00022840"/>
    </source>
</evidence>
<dbReference type="InterPro" id="IPR036390">
    <property type="entry name" value="WH_DNA-bd_sf"/>
</dbReference>
<dbReference type="CDD" id="cd01127">
    <property type="entry name" value="TrwB_TraG_TraD_VirD4"/>
    <property type="match status" value="1"/>
</dbReference>
<feature type="transmembrane region" description="Helical" evidence="17">
    <location>
        <begin position="100"/>
        <end position="118"/>
    </location>
</feature>
<dbReference type="InterPro" id="IPR036388">
    <property type="entry name" value="WH-like_DNA-bd_sf"/>
</dbReference>
<dbReference type="Pfam" id="PF01580">
    <property type="entry name" value="FtsK_SpoIIIE"/>
    <property type="match status" value="1"/>
</dbReference>
<dbReference type="GO" id="GO:0005886">
    <property type="term" value="C:plasma membrane"/>
    <property type="evidence" value="ECO:0007669"/>
    <property type="project" value="UniProtKB-SubCell"/>
</dbReference>
<reference evidence="20 22" key="2">
    <citation type="journal article" date="2018" name="Syst. Appl. Microbiol.">
        <title>Characterization and high-quality draft genome sequence of Herbivorax saccincola A7, an anaerobic, alkaliphilic, thermophilic, cellulolytic, and xylanolytic bacterium.</title>
        <authorList>
            <person name="Aikawa S."/>
            <person name="Baramee S."/>
            <person name="Sermsathanaswadi J."/>
            <person name="Thianheng P."/>
            <person name="Tachaapaikoon C."/>
            <person name="Shikata A."/>
            <person name="Waeonukul R."/>
            <person name="Pason P."/>
            <person name="Ratanakhanokchai K."/>
            <person name="Kosugi A."/>
        </authorList>
    </citation>
    <scope>NUCLEOTIDE SEQUENCE [LARGE SCALE GENOMIC DNA]</scope>
    <source>
        <strain evidence="20 22">A7</strain>
    </source>
</reference>
<dbReference type="EMBL" id="CP025197">
    <property type="protein sequence ID" value="AUG57395.1"/>
    <property type="molecule type" value="Genomic_DNA"/>
</dbReference>
<keyword evidence="21" id="KW-1185">Reference proteome</keyword>
<evidence type="ECO:0000256" key="17">
    <source>
        <dbReference type="SAM" id="Phobius"/>
    </source>
</evidence>
<comment type="subcellular location">
    <subcellularLocation>
        <location evidence="1">Cell membrane</location>
        <topology evidence="1">Multi-pass membrane protein</topology>
    </subcellularLocation>
</comment>
<dbReference type="GO" id="GO:0051301">
    <property type="term" value="P:cell division"/>
    <property type="evidence" value="ECO:0007669"/>
    <property type="project" value="UniProtKB-KW"/>
</dbReference>
<keyword evidence="7" id="KW-0159">Chromosome partition</keyword>
<protein>
    <submittedName>
        <fullName evidence="20">Cell division protein FtsK</fullName>
    </submittedName>
    <submittedName>
        <fullName evidence="19">DNA translocase SpoIIIE</fullName>
    </submittedName>
</protein>
<dbReference type="SMART" id="SM00843">
    <property type="entry name" value="Ftsk_gamma"/>
    <property type="match status" value="1"/>
</dbReference>
<keyword evidence="4 20" id="KW-0132">Cell division</keyword>
<keyword evidence="6 15" id="KW-0547">Nucleotide-binding</keyword>
<evidence type="ECO:0000256" key="7">
    <source>
        <dbReference type="ARBA" id="ARBA00022829"/>
    </source>
</evidence>
<dbReference type="SUPFAM" id="SSF52540">
    <property type="entry name" value="P-loop containing nucleoside triphosphate hydrolases"/>
    <property type="match status" value="1"/>
</dbReference>
<dbReference type="InterPro" id="IPR027417">
    <property type="entry name" value="P-loop_NTPase"/>
</dbReference>
<feature type="region of interest" description="Disordered" evidence="16">
    <location>
        <begin position="1"/>
        <end position="22"/>
    </location>
</feature>
<dbReference type="AlphaFoldDB" id="A0A2K9EDV9"/>
<comment type="function">
    <text evidence="13">Essential cell division protein that coordinates cell division and chromosome segregation. The N-terminus is involved in assembly of the cell-division machinery. The C-terminus functions as a DNA motor that moves dsDNA in an ATP-dependent manner towards the dif recombination site, which is located within the replication terminus region. Required for activation of the Xer recombinase, allowing activation of chromosome unlinking by recombination.</text>
</comment>
<dbReference type="PANTHER" id="PTHR22683">
    <property type="entry name" value="SPORULATION PROTEIN RELATED"/>
    <property type="match status" value="1"/>
</dbReference>
<evidence type="ECO:0000256" key="14">
    <source>
        <dbReference type="ARBA" id="ARBA00025923"/>
    </source>
</evidence>
<dbReference type="RefSeq" id="WP_235827651.1">
    <property type="nucleotide sequence ID" value="NZ_CP025197.1"/>
</dbReference>